<comment type="caution">
    <text evidence="2">The sequence shown here is derived from an EMBL/GenBank/DDBJ whole genome shotgun (WGS) entry which is preliminary data.</text>
</comment>
<proteinExistence type="predicted"/>
<dbReference type="EMBL" id="BTGU01000065">
    <property type="protein sequence ID" value="GMN56659.1"/>
    <property type="molecule type" value="Genomic_DNA"/>
</dbReference>
<feature type="region of interest" description="Disordered" evidence="1">
    <location>
        <begin position="166"/>
        <end position="187"/>
    </location>
</feature>
<dbReference type="AlphaFoldDB" id="A0AA88APA5"/>
<reference evidence="2" key="1">
    <citation type="submission" date="2023-07" db="EMBL/GenBank/DDBJ databases">
        <title>draft genome sequence of fig (Ficus carica).</title>
        <authorList>
            <person name="Takahashi T."/>
            <person name="Nishimura K."/>
        </authorList>
    </citation>
    <scope>NUCLEOTIDE SEQUENCE</scope>
</reference>
<evidence type="ECO:0000256" key="1">
    <source>
        <dbReference type="SAM" id="MobiDB-lite"/>
    </source>
</evidence>
<name>A0AA88APA5_FICCA</name>
<evidence type="ECO:0000313" key="3">
    <source>
        <dbReference type="Proteomes" id="UP001187192"/>
    </source>
</evidence>
<protein>
    <recommendedName>
        <fullName evidence="4">Myb/SANT-like domain-containing protein</fullName>
    </recommendedName>
</protein>
<accession>A0AA88APA5</accession>
<dbReference type="Proteomes" id="UP001187192">
    <property type="component" value="Unassembled WGS sequence"/>
</dbReference>
<dbReference type="PANTHER" id="PTHR46250">
    <property type="entry name" value="MYB/SANT-LIKE DNA-BINDING DOMAIN PROTEIN-RELATED"/>
    <property type="match status" value="1"/>
</dbReference>
<evidence type="ECO:0000313" key="2">
    <source>
        <dbReference type="EMBL" id="GMN56659.1"/>
    </source>
</evidence>
<dbReference type="PANTHER" id="PTHR46250:SF15">
    <property type="entry name" value="OS01G0523800 PROTEIN"/>
    <property type="match status" value="1"/>
</dbReference>
<organism evidence="2 3">
    <name type="scientific">Ficus carica</name>
    <name type="common">Common fig</name>
    <dbReference type="NCBI Taxonomy" id="3494"/>
    <lineage>
        <taxon>Eukaryota</taxon>
        <taxon>Viridiplantae</taxon>
        <taxon>Streptophyta</taxon>
        <taxon>Embryophyta</taxon>
        <taxon>Tracheophyta</taxon>
        <taxon>Spermatophyta</taxon>
        <taxon>Magnoliopsida</taxon>
        <taxon>eudicotyledons</taxon>
        <taxon>Gunneridae</taxon>
        <taxon>Pentapetalae</taxon>
        <taxon>rosids</taxon>
        <taxon>fabids</taxon>
        <taxon>Rosales</taxon>
        <taxon>Moraceae</taxon>
        <taxon>Ficeae</taxon>
        <taxon>Ficus</taxon>
    </lineage>
</organism>
<keyword evidence="3" id="KW-1185">Reference proteome</keyword>
<evidence type="ECO:0008006" key="4">
    <source>
        <dbReference type="Google" id="ProtNLM"/>
    </source>
</evidence>
<sequence length="295" mass="33201">MYEDSTWRANGGLRDGCLAQLRTMMEFKRPVWKVMSCPQIGGQVNFLKKKYITITDMISHGGFNWSENQLMIAGDKSFYKELVKIHKEAKELYCEPFLHYYLLEEIYGTDSTTGANVANSDTDKGQTKQEDVNEEHLDADLEVCANGDVLMDFNANLGVTKKTKVSVPDQLDRPRSGKHKFRENSPNAPNCGVQIGSSISMEEMSEKYGSNMASCAASTRFKIDGLGLKVDSLVIRIDGVVNALYQAREVPDLQAKIVNELNKLEGLYDTQVFQVVNILAPKDDFPRVILPWLKR</sequence>
<gene>
    <name evidence="2" type="ORF">TIFTF001_025778</name>
</gene>